<dbReference type="AlphaFoldDB" id="A0A0M8MKP2"/>
<comment type="caution">
    <text evidence="4">The sequence shown here is derived from an EMBL/GenBank/DDBJ whole genome shotgun (WGS) entry which is preliminary data.</text>
</comment>
<dbReference type="VEuPathDB" id="FungiDB:Malapachy_4005"/>
<dbReference type="SMR" id="A0A0M8MKP2"/>
<evidence type="ECO:0000313" key="5">
    <source>
        <dbReference type="Proteomes" id="UP000037751"/>
    </source>
</evidence>
<keyword evidence="5" id="KW-1185">Reference proteome</keyword>
<dbReference type="InterPro" id="IPR019721">
    <property type="entry name" value="NADH-UbQ_OxRdtase_su21_N"/>
</dbReference>
<dbReference type="PANTHER" id="PTHR34062:SF1">
    <property type="entry name" value="NADH-UBIQUINONE OXIDOREDUCTASE 21KDA SUBUNIT N-TERMINAL DOMAIN-CONTAINING PROTEIN"/>
    <property type="match status" value="1"/>
</dbReference>
<dbReference type="RefSeq" id="XP_017992038.1">
    <property type="nucleotide sequence ID" value="XM_018138461.1"/>
</dbReference>
<feature type="domain" description="NADH-ubiquinone oxidoreductase 21kDa subunit N-terminal" evidence="2">
    <location>
        <begin position="8"/>
        <end position="92"/>
    </location>
</feature>
<sequence>MPQKEFETEYPPIDTDPHFRRVVRYFRPSDYYTMAGAAVAFPSALFLLENSDPSRARGRLGAALKLSAFLGLTGGFLLAYQRSTFRFWGWSENEREQEMAKEESAKGTVPGFGQSNMTEEMQGAAHRNSIFSQLNLAVLPWFNVVNHKYHGSESA</sequence>
<dbReference type="STRING" id="77020.A0A0M8MKP2"/>
<dbReference type="PANTHER" id="PTHR34062">
    <property type="entry name" value="OXIDOREDUCTASE 21 KDA SUBUNIT, PUTATIVE (AFU_ORTHOLOGUE AFUA_4G04750)-RELATED"/>
    <property type="match status" value="1"/>
</dbReference>
<keyword evidence="1" id="KW-1133">Transmembrane helix</keyword>
<evidence type="ECO:0000313" key="4">
    <source>
        <dbReference type="EMBL" id="KOS14406.1"/>
    </source>
</evidence>
<dbReference type="Proteomes" id="UP000037751">
    <property type="component" value="Unassembled WGS sequence"/>
</dbReference>
<evidence type="ECO:0000256" key="1">
    <source>
        <dbReference type="SAM" id="Phobius"/>
    </source>
</evidence>
<evidence type="ECO:0000259" key="3">
    <source>
        <dbReference type="Pfam" id="PF12853"/>
    </source>
</evidence>
<dbReference type="EMBL" id="LGAV01000004">
    <property type="protein sequence ID" value="KOS14406.1"/>
    <property type="molecule type" value="Genomic_DNA"/>
</dbReference>
<name>A0A0M8MKP2_9BASI</name>
<keyword evidence="1" id="KW-0812">Transmembrane</keyword>
<dbReference type="InterPro" id="IPR024549">
    <property type="entry name" value="NADH-UbQ_OxRdtase_su21_C_fun"/>
</dbReference>
<keyword evidence="1" id="KW-0472">Membrane</keyword>
<dbReference type="OrthoDB" id="196140at2759"/>
<evidence type="ECO:0000259" key="2">
    <source>
        <dbReference type="Pfam" id="PF10785"/>
    </source>
</evidence>
<feature type="transmembrane region" description="Helical" evidence="1">
    <location>
        <begin position="31"/>
        <end position="48"/>
    </location>
</feature>
<evidence type="ECO:0008006" key="6">
    <source>
        <dbReference type="Google" id="ProtNLM"/>
    </source>
</evidence>
<feature type="domain" description="NADH-ubiquinone oxidoreductase 21kDa subunit C-terminal fungi" evidence="3">
    <location>
        <begin position="106"/>
        <end position="152"/>
    </location>
</feature>
<feature type="transmembrane region" description="Helical" evidence="1">
    <location>
        <begin position="60"/>
        <end position="80"/>
    </location>
</feature>
<organism evidence="4 5">
    <name type="scientific">Malassezia pachydermatis</name>
    <dbReference type="NCBI Taxonomy" id="77020"/>
    <lineage>
        <taxon>Eukaryota</taxon>
        <taxon>Fungi</taxon>
        <taxon>Dikarya</taxon>
        <taxon>Basidiomycota</taxon>
        <taxon>Ustilaginomycotina</taxon>
        <taxon>Malasseziomycetes</taxon>
        <taxon>Malasseziales</taxon>
        <taxon>Malasseziaceae</taxon>
        <taxon>Malassezia</taxon>
    </lineage>
</organism>
<protein>
    <recommendedName>
        <fullName evidence="6">Nadh-ubiquinone oxidoreductase 21 kDa subunit</fullName>
    </recommendedName>
</protein>
<dbReference type="Pfam" id="PF10785">
    <property type="entry name" value="NADH-u_ox-rdase"/>
    <property type="match status" value="1"/>
</dbReference>
<proteinExistence type="predicted"/>
<dbReference type="InterPro" id="IPR053229">
    <property type="entry name" value="NADH-Q_oxidrdct_subunit"/>
</dbReference>
<gene>
    <name evidence="4" type="ORF">Malapachy_4005</name>
</gene>
<dbReference type="Pfam" id="PF12853">
    <property type="entry name" value="NADH_u_ox_C"/>
    <property type="match status" value="1"/>
</dbReference>
<accession>A0A0M8MKP2</accession>
<reference evidence="4 5" key="1">
    <citation type="submission" date="2015-07" db="EMBL/GenBank/DDBJ databases">
        <title>Draft Genome Sequence of Malassezia furfur CBS1878 and Malassezia pachydermatis CBS1879.</title>
        <authorList>
            <person name="Triana S."/>
            <person name="Ohm R."/>
            <person name="Gonzalez A."/>
            <person name="DeCock H."/>
            <person name="Restrepo S."/>
            <person name="Celis A."/>
        </authorList>
    </citation>
    <scope>NUCLEOTIDE SEQUENCE [LARGE SCALE GENOMIC DNA]</scope>
    <source>
        <strain evidence="4 5">CBS 1879</strain>
    </source>
</reference>
<dbReference type="GeneID" id="28730337"/>